<reference evidence="3" key="1">
    <citation type="submission" date="2016-10" db="EMBL/GenBank/DDBJ databases">
        <authorList>
            <person name="Varghese N."/>
            <person name="Submissions S."/>
        </authorList>
    </citation>
    <scope>NUCLEOTIDE SEQUENCE [LARGE SCALE GENOMIC DNA]</scope>
    <source>
        <strain evidence="3">DSM 29303</strain>
    </source>
</reference>
<feature type="region of interest" description="Disordered" evidence="1">
    <location>
        <begin position="163"/>
        <end position="301"/>
    </location>
</feature>
<protein>
    <submittedName>
        <fullName evidence="2">Uncharacterized protein</fullName>
    </submittedName>
</protein>
<accession>A0A1H2XXH9</accession>
<dbReference type="AlphaFoldDB" id="A0A1H2XXH9"/>
<feature type="compositionally biased region" description="Basic and acidic residues" evidence="1">
    <location>
        <begin position="210"/>
        <end position="226"/>
    </location>
</feature>
<evidence type="ECO:0000256" key="1">
    <source>
        <dbReference type="SAM" id="MobiDB-lite"/>
    </source>
</evidence>
<sequence length="315" mass="32765">MPCPSGLPGDVCGAGAGAGRLGAGSGGGSARSVGSQRCIGNLLSVAGRLARFVWQCRASLCGQRGTHGRPAGPAPRRRPETGVIAHTGTHRCAVSPLHPRALRCRPSGDESVVGLGVTSAAQNAQSVPNANSAEPLRHVSAPQPPSGEARWRCQRETDDELLGVSAPVGVGGGGQGRPVPLRKRQNPPYRPSRQRVRARADPPSDVELLEADKRRSPSVVEDRSDNPRVPQAIKTACRVNASALAPSRARRGALPSGGVPSGAGLRSARSPPSKPPPSSTPRPGPAQPPTRALRLPISLRRRAFSRMNPAASFWS</sequence>
<feature type="compositionally biased region" description="Polar residues" evidence="1">
    <location>
        <begin position="123"/>
        <end position="132"/>
    </location>
</feature>
<keyword evidence="3" id="KW-1185">Reference proteome</keyword>
<dbReference type="Proteomes" id="UP000182944">
    <property type="component" value="Unassembled WGS sequence"/>
</dbReference>
<organism evidence="2 3">
    <name type="scientific">Paracoccus sanguinis</name>
    <dbReference type="NCBI Taxonomy" id="1545044"/>
    <lineage>
        <taxon>Bacteria</taxon>
        <taxon>Pseudomonadati</taxon>
        <taxon>Pseudomonadota</taxon>
        <taxon>Alphaproteobacteria</taxon>
        <taxon>Rhodobacterales</taxon>
        <taxon>Paracoccaceae</taxon>
        <taxon>Paracoccus</taxon>
    </lineage>
</organism>
<dbReference type="EMBL" id="FNNA01000002">
    <property type="protein sequence ID" value="SDW97662.1"/>
    <property type="molecule type" value="Genomic_DNA"/>
</dbReference>
<evidence type="ECO:0000313" key="2">
    <source>
        <dbReference type="EMBL" id="SDW97662.1"/>
    </source>
</evidence>
<gene>
    <name evidence="2" type="ORF">SAMN05444276_102664</name>
</gene>
<feature type="compositionally biased region" description="Pro residues" evidence="1">
    <location>
        <begin position="272"/>
        <end position="288"/>
    </location>
</feature>
<proteinExistence type="predicted"/>
<feature type="region of interest" description="Disordered" evidence="1">
    <location>
        <begin position="123"/>
        <end position="150"/>
    </location>
</feature>
<evidence type="ECO:0000313" key="3">
    <source>
        <dbReference type="Proteomes" id="UP000182944"/>
    </source>
</evidence>
<name>A0A1H2XXH9_9RHOB</name>